<dbReference type="Gene3D" id="3.10.450.230">
    <property type="entry name" value="VirB8 protein"/>
    <property type="match status" value="1"/>
</dbReference>
<keyword evidence="4 5" id="KW-0472">Membrane</keyword>
<dbReference type="Pfam" id="PF04335">
    <property type="entry name" value="VirB8"/>
    <property type="match status" value="1"/>
</dbReference>
<dbReference type="GO" id="GO:0016020">
    <property type="term" value="C:membrane"/>
    <property type="evidence" value="ECO:0007669"/>
    <property type="project" value="UniProtKB-SubCell"/>
</dbReference>
<evidence type="ECO:0000313" key="8">
    <source>
        <dbReference type="Proteomes" id="UP000068382"/>
    </source>
</evidence>
<dbReference type="InterPro" id="IPR007430">
    <property type="entry name" value="VirB8"/>
</dbReference>
<proteinExistence type="predicted"/>
<dbReference type="PATRIC" id="fig|1768241.3.peg.3914"/>
<evidence type="ECO:0000256" key="3">
    <source>
        <dbReference type="ARBA" id="ARBA00022989"/>
    </source>
</evidence>
<dbReference type="EMBL" id="LPUY01000096">
    <property type="protein sequence ID" value="KUP91415.1"/>
    <property type="molecule type" value="Genomic_DNA"/>
</dbReference>
<evidence type="ECO:0000256" key="1">
    <source>
        <dbReference type="ARBA" id="ARBA00004167"/>
    </source>
</evidence>
<evidence type="ECO:0000313" key="7">
    <source>
        <dbReference type="EMBL" id="KUP91415.1"/>
    </source>
</evidence>
<keyword evidence="3 5" id="KW-1133">Transmembrane helix</keyword>
<dbReference type="InterPro" id="IPR032710">
    <property type="entry name" value="NTF2-like_dom_sf"/>
</dbReference>
<dbReference type="OrthoDB" id="7366154at2"/>
<reference evidence="7 8" key="1">
    <citation type="submission" date="2015-12" db="EMBL/GenBank/DDBJ databases">
        <title>Genome sequence of the marine Rhodobacteraceae strain O3.65, Candidatus Tritonibacter horizontis.</title>
        <authorList>
            <person name="Poehlein A."/>
            <person name="Giebel H.A."/>
            <person name="Voget S."/>
            <person name="Brinkhoff T."/>
        </authorList>
    </citation>
    <scope>NUCLEOTIDE SEQUENCE [LARGE SCALE GENOMIC DNA]</scope>
    <source>
        <strain evidence="7 8">O3.65</strain>
    </source>
</reference>
<dbReference type="CDD" id="cd16424">
    <property type="entry name" value="VirB8"/>
    <property type="match status" value="1"/>
</dbReference>
<comment type="caution">
    <text evidence="7">The sequence shown here is derived from an EMBL/GenBank/DDBJ whole genome shotgun (WGS) entry which is preliminary data.</text>
</comment>
<evidence type="ECO:0000256" key="2">
    <source>
        <dbReference type="ARBA" id="ARBA00022692"/>
    </source>
</evidence>
<keyword evidence="2 5" id="KW-0812">Transmembrane</keyword>
<comment type="subcellular location">
    <subcellularLocation>
        <location evidence="1">Membrane</location>
        <topology evidence="1">Single-pass membrane protein</topology>
    </subcellularLocation>
</comment>
<evidence type="ECO:0000256" key="5">
    <source>
        <dbReference type="SAM" id="Phobius"/>
    </source>
</evidence>
<name>A0A132BSN3_9RHOB</name>
<feature type="transmembrane region" description="Helical" evidence="5">
    <location>
        <begin position="20"/>
        <end position="43"/>
    </location>
</feature>
<feature type="domain" description="Bacterial virulence protein VirB8" evidence="6">
    <location>
        <begin position="11"/>
        <end position="209"/>
    </location>
</feature>
<evidence type="ECO:0000256" key="4">
    <source>
        <dbReference type="ARBA" id="ARBA00023136"/>
    </source>
</evidence>
<dbReference type="SUPFAM" id="SSF54427">
    <property type="entry name" value="NTF2-like"/>
    <property type="match status" value="1"/>
</dbReference>
<accession>A0A132BSN3</accession>
<gene>
    <name evidence="7" type="primary">ptlE_1</name>
    <name evidence="7" type="ORF">TRIHO_37510</name>
</gene>
<sequence>MSDFDIDLVMGPRRAARAAWIVAGCSCAVSVLLALTITVMLPLRETEVFTVLVDSTSGAAERIYQVQPTGITDEEAIKESLLVSYISDRESYFRNGIQERLESVQRRSSGPARASLIELWTTGAENYPPRSYGANAQVDVRVRAITFLQDEVAQIRFDKRLTRPNQTPVTQTFIATVGFEFAPRRERSLTRVWENPLGFSVTAYRVDAETLTRE</sequence>
<organism evidence="7 8">
    <name type="scientific">Tritonibacter horizontis</name>
    <dbReference type="NCBI Taxonomy" id="1768241"/>
    <lineage>
        <taxon>Bacteria</taxon>
        <taxon>Pseudomonadati</taxon>
        <taxon>Pseudomonadota</taxon>
        <taxon>Alphaproteobacteria</taxon>
        <taxon>Rhodobacterales</taxon>
        <taxon>Paracoccaceae</taxon>
        <taxon>Tritonibacter</taxon>
    </lineage>
</organism>
<keyword evidence="8" id="KW-1185">Reference proteome</keyword>
<protein>
    <submittedName>
        <fullName evidence="7">Type IV secretion system protein PtlE</fullName>
    </submittedName>
</protein>
<dbReference type="AlphaFoldDB" id="A0A132BSN3"/>
<evidence type="ECO:0000259" key="6">
    <source>
        <dbReference type="Pfam" id="PF04335"/>
    </source>
</evidence>
<dbReference type="Proteomes" id="UP000068382">
    <property type="component" value="Unassembled WGS sequence"/>
</dbReference>
<dbReference type="RefSeq" id="WP_068247313.1">
    <property type="nucleotide sequence ID" value="NZ_LPUY01000096.1"/>
</dbReference>